<protein>
    <submittedName>
        <fullName evidence="1">C_GCAxxG_C_C family protein</fullName>
    </submittedName>
</protein>
<evidence type="ECO:0000313" key="1">
    <source>
        <dbReference type="EMBL" id="ALT68014.1"/>
    </source>
</evidence>
<dbReference type="OrthoDB" id="76803at2157"/>
<dbReference type="EMBL" id="CP011266">
    <property type="protein sequence ID" value="ALT68014.1"/>
    <property type="molecule type" value="Genomic_DNA"/>
</dbReference>
<dbReference type="KEGG" id="mmil:sm9_0206"/>
<sequence>MSRVDEAVGLFEDGHLCSQAVFSVFCEEFGLSRDDAFKIGACFGSGMRQGEVCGACTGALMAIGLKYGENKKDCTELSNEFFKEFSNENGSYICNDLLGCDIRTPEGVQHAIDNNLFKELCPKMVASAVKITEKIIDR</sequence>
<proteinExistence type="predicted"/>
<organism evidence="1 2">
    <name type="scientific">Methanobrevibacter millerae</name>
    <dbReference type="NCBI Taxonomy" id="230361"/>
    <lineage>
        <taxon>Archaea</taxon>
        <taxon>Methanobacteriati</taxon>
        <taxon>Methanobacteriota</taxon>
        <taxon>Methanomada group</taxon>
        <taxon>Methanobacteria</taxon>
        <taxon>Methanobacteriales</taxon>
        <taxon>Methanobacteriaceae</taxon>
        <taxon>Methanobrevibacter</taxon>
    </lineage>
</organism>
<keyword evidence="2" id="KW-1185">Reference proteome</keyword>
<name>A0A0U2L387_9EURY</name>
<dbReference type="GeneID" id="26735187"/>
<dbReference type="Pfam" id="PF09719">
    <property type="entry name" value="C_GCAxxG_C_C"/>
    <property type="match status" value="1"/>
</dbReference>
<accession>A0A0U2L387</accession>
<dbReference type="Proteomes" id="UP000067738">
    <property type="component" value="Chromosome"/>
</dbReference>
<reference evidence="1 2" key="1">
    <citation type="submission" date="2015-04" db="EMBL/GenBank/DDBJ databases">
        <title>The complete genome sequence of the rumen methanogen Methanobrevibacter millerae SM9.</title>
        <authorList>
            <person name="Leahy S.C."/>
            <person name="Kelly W.J."/>
            <person name="Pacheco D.M."/>
            <person name="Li D."/>
            <person name="Altermann E."/>
            <person name="Attwood G.T."/>
        </authorList>
    </citation>
    <scope>NUCLEOTIDE SEQUENCE [LARGE SCALE GENOMIC DNA]</scope>
    <source>
        <strain evidence="1 2">SM9</strain>
    </source>
</reference>
<dbReference type="NCBIfam" id="TIGR01909">
    <property type="entry name" value="C_GCAxxG_C_C"/>
    <property type="match status" value="1"/>
</dbReference>
<dbReference type="RefSeq" id="WP_058738372.1">
    <property type="nucleotide sequence ID" value="NZ_CP011266.1"/>
</dbReference>
<dbReference type="InterPro" id="IPR010181">
    <property type="entry name" value="CGCAxxGCC_motif"/>
</dbReference>
<dbReference type="PATRIC" id="fig|230361.4.peg.209"/>
<dbReference type="AlphaFoldDB" id="A0A0U2L387"/>
<evidence type="ECO:0000313" key="2">
    <source>
        <dbReference type="Proteomes" id="UP000067738"/>
    </source>
</evidence>
<gene>
    <name evidence="1" type="ORF">sm9_0206</name>
</gene>